<gene>
    <name evidence="1" type="ORF">C5E45_03775</name>
</gene>
<proteinExistence type="predicted"/>
<dbReference type="Proteomes" id="UP000239874">
    <property type="component" value="Unassembled WGS sequence"/>
</dbReference>
<reference evidence="1 2" key="1">
    <citation type="submission" date="2018-02" db="EMBL/GenBank/DDBJ databases">
        <title>8 Nocardia nova and 1 Nocardia cyriacigeorgica strain used for evolution to TMP-SMX.</title>
        <authorList>
            <person name="Mehta H."/>
            <person name="Weng J."/>
            <person name="Shamoo Y."/>
        </authorList>
    </citation>
    <scope>NUCLEOTIDE SEQUENCE [LARGE SCALE GENOMIC DNA]</scope>
    <source>
        <strain evidence="1 2">MDA3139</strain>
    </source>
</reference>
<organism evidence="1 2">
    <name type="scientific">Nocardia nova</name>
    <dbReference type="NCBI Taxonomy" id="37330"/>
    <lineage>
        <taxon>Bacteria</taxon>
        <taxon>Bacillati</taxon>
        <taxon>Actinomycetota</taxon>
        <taxon>Actinomycetes</taxon>
        <taxon>Mycobacteriales</taxon>
        <taxon>Nocardiaceae</taxon>
        <taxon>Nocardia</taxon>
    </lineage>
</organism>
<sequence length="94" mass="10308">MLYLRLVCNSSILALSNEVEGDERADLPDVRHSARRYTAACEIESDAADGVREPVARVGSRRLSDPLDLSAIPFSVWRPTGERPAASQLIAREA</sequence>
<name>A0A2S6AVP3_9NOCA</name>
<dbReference type="AlphaFoldDB" id="A0A2S6AVP3"/>
<accession>A0A2S6AVP3</accession>
<dbReference type="EMBL" id="PSZC01000002">
    <property type="protein sequence ID" value="PPJ39301.1"/>
    <property type="molecule type" value="Genomic_DNA"/>
</dbReference>
<evidence type="ECO:0000313" key="1">
    <source>
        <dbReference type="EMBL" id="PPJ39301.1"/>
    </source>
</evidence>
<comment type="caution">
    <text evidence="1">The sequence shown here is derived from an EMBL/GenBank/DDBJ whole genome shotgun (WGS) entry which is preliminary data.</text>
</comment>
<evidence type="ECO:0000313" key="2">
    <source>
        <dbReference type="Proteomes" id="UP000239874"/>
    </source>
</evidence>
<protein>
    <submittedName>
        <fullName evidence="1">Uncharacterized protein</fullName>
    </submittedName>
</protein>